<keyword evidence="8" id="KW-1185">Reference proteome</keyword>
<feature type="domain" description="AMP-dependent synthetase/ligase" evidence="6">
    <location>
        <begin position="9"/>
        <end position="426"/>
    </location>
</feature>
<evidence type="ECO:0000256" key="2">
    <source>
        <dbReference type="ARBA" id="ARBA00022598"/>
    </source>
</evidence>
<dbReference type="InterPro" id="IPR000873">
    <property type="entry name" value="AMP-dep_synth/lig_dom"/>
</dbReference>
<dbReference type="Proteomes" id="UP001596203">
    <property type="component" value="Unassembled WGS sequence"/>
</dbReference>
<proteinExistence type="inferred from homology"/>
<dbReference type="Gene3D" id="3.40.50.12780">
    <property type="entry name" value="N-terminal domain of ligase-like"/>
    <property type="match status" value="1"/>
</dbReference>
<gene>
    <name evidence="7" type="ORF">ACFP2T_42890</name>
</gene>
<comment type="similarity">
    <text evidence="1">Belongs to the ATP-dependent AMP-binding enzyme family.</text>
</comment>
<evidence type="ECO:0000313" key="8">
    <source>
        <dbReference type="Proteomes" id="UP001596203"/>
    </source>
</evidence>
<keyword evidence="3" id="KW-0276">Fatty acid metabolism</keyword>
<name>A0ABW1KM35_9ACTN</name>
<reference evidence="8" key="1">
    <citation type="journal article" date="2019" name="Int. J. Syst. Evol. Microbiol.">
        <title>The Global Catalogue of Microorganisms (GCM) 10K type strain sequencing project: providing services to taxonomists for standard genome sequencing and annotation.</title>
        <authorList>
            <consortium name="The Broad Institute Genomics Platform"/>
            <consortium name="The Broad Institute Genome Sequencing Center for Infectious Disease"/>
            <person name="Wu L."/>
            <person name="Ma J."/>
        </authorList>
    </citation>
    <scope>NUCLEOTIDE SEQUENCE [LARGE SCALE GENOMIC DNA]</scope>
    <source>
        <strain evidence="8">ZS-35-S2</strain>
    </source>
</reference>
<dbReference type="SUPFAM" id="SSF56801">
    <property type="entry name" value="Acetyl-CoA synthetase-like"/>
    <property type="match status" value="1"/>
</dbReference>
<dbReference type="Pfam" id="PF00501">
    <property type="entry name" value="AMP-binding"/>
    <property type="match status" value="1"/>
</dbReference>
<evidence type="ECO:0000313" key="7">
    <source>
        <dbReference type="EMBL" id="MFC6022889.1"/>
    </source>
</evidence>
<keyword evidence="4" id="KW-0443">Lipid metabolism</keyword>
<dbReference type="RefSeq" id="WP_377432756.1">
    <property type="nucleotide sequence ID" value="NZ_JBHSPR010000069.1"/>
</dbReference>
<comment type="caution">
    <text evidence="7">The sequence shown here is derived from an EMBL/GenBank/DDBJ whole genome shotgun (WGS) entry which is preliminary data.</text>
</comment>
<evidence type="ECO:0000256" key="4">
    <source>
        <dbReference type="ARBA" id="ARBA00023098"/>
    </source>
</evidence>
<evidence type="ECO:0000256" key="5">
    <source>
        <dbReference type="ARBA" id="ARBA00032875"/>
    </source>
</evidence>
<sequence>MSTFPELLFARAAEHPQAIAMQEKRYGVWQPLTWAQYARRVCDFARGLAGLGISRGDVVAVLGDNRPEWLITELAVQCLGGAVVGLYPTSVGEEILHVLSLAEVRVVVAEDQEQVDKLIRLKDQLPKLATIVYYDPRGLAGYPQPYLERFTDIEAAGAESAKAQPAWLDDRVALVGPDDTAIICTTSGTTARPKLAELSHANLIAMAEHLAEIDPLRPGYRYVSFLPLAWIGEQMLAVASGLRHGLTLSFPEDAATQRTDLREIAPDVMFSPPRIWESMLSDVQVRTDEAGWLKRHVFGWAYEVGDRIATHRTTGRAPGVLLRMAHRVADAVGLRPVRDQLGLLRIKRCYTGGAPLSPDVFRFFHAIGVNLKQIYGQTEICGIAVAHHDGDLRFHTVGTAIPGTELRISDDGEILLRSPSVFRGYLHDPQATAAATDPDGWLHTGDAGYLDDGHLVVIDRQADVLHHPADGGRFSSAFIENKLKFSPYVEEAVAFLGSQGITAILCLDPATVGAWAERARIGYTTYTDLATQPAVADLAAAEIARANADLPASMRIRRFVLLHKQLDPDDDEITRTRKVRRNVIATRYADIIAALDGDEPTVDVDTTVAYQDGTIAERTITLAIHRPLDIERLAGQPRRQVWSGRA</sequence>
<dbReference type="PANTHER" id="PTHR43272:SF32">
    <property type="entry name" value="AMP-DEPENDENT SYNTHETASE_LIGASE DOMAIN-CONTAINING PROTEIN"/>
    <property type="match status" value="1"/>
</dbReference>
<dbReference type="EMBL" id="JBHSPR010000069">
    <property type="protein sequence ID" value="MFC6022889.1"/>
    <property type="molecule type" value="Genomic_DNA"/>
</dbReference>
<evidence type="ECO:0000256" key="3">
    <source>
        <dbReference type="ARBA" id="ARBA00022832"/>
    </source>
</evidence>
<organism evidence="7 8">
    <name type="scientific">Plantactinospora solaniradicis</name>
    <dbReference type="NCBI Taxonomy" id="1723736"/>
    <lineage>
        <taxon>Bacteria</taxon>
        <taxon>Bacillati</taxon>
        <taxon>Actinomycetota</taxon>
        <taxon>Actinomycetes</taxon>
        <taxon>Micromonosporales</taxon>
        <taxon>Micromonosporaceae</taxon>
        <taxon>Plantactinospora</taxon>
    </lineage>
</organism>
<protein>
    <recommendedName>
        <fullName evidence="5">Acyl-CoA synthetase</fullName>
    </recommendedName>
</protein>
<keyword evidence="2" id="KW-0436">Ligase</keyword>
<evidence type="ECO:0000259" key="6">
    <source>
        <dbReference type="Pfam" id="PF00501"/>
    </source>
</evidence>
<dbReference type="PANTHER" id="PTHR43272">
    <property type="entry name" value="LONG-CHAIN-FATTY-ACID--COA LIGASE"/>
    <property type="match status" value="1"/>
</dbReference>
<accession>A0ABW1KM35</accession>
<evidence type="ECO:0000256" key="1">
    <source>
        <dbReference type="ARBA" id="ARBA00006432"/>
    </source>
</evidence>
<dbReference type="InterPro" id="IPR042099">
    <property type="entry name" value="ANL_N_sf"/>
</dbReference>